<evidence type="ECO:0000313" key="1">
    <source>
        <dbReference type="EMBL" id="KAJ2800177.1"/>
    </source>
</evidence>
<reference evidence="1" key="1">
    <citation type="submission" date="2022-07" db="EMBL/GenBank/DDBJ databases">
        <title>Phylogenomic reconstructions and comparative analyses of Kickxellomycotina fungi.</title>
        <authorList>
            <person name="Reynolds N.K."/>
            <person name="Stajich J.E."/>
            <person name="Barry K."/>
            <person name="Grigoriev I.V."/>
            <person name="Crous P."/>
            <person name="Smith M.E."/>
        </authorList>
    </citation>
    <scope>NUCLEOTIDE SEQUENCE</scope>
    <source>
        <strain evidence="1">CBS 102833</strain>
    </source>
</reference>
<accession>A0ACC1L3P3</accession>
<sequence>MKITFATATSTIALWTVYAISVSALAVPHMDKRIIGGSSLPGNTAPYIVHLTFTEGEQSYVCGGTVISPRHIVTAAHCVFSPSNSLYSVAGTNIGFGDDSISKQTILNPTKITAHPGYVPATTGQHGVNDIAIIEVAGFDASVDIVPISIYNGAIPAGQQLTALGWGSTVSNNDPNSQPDVLKAANVWVGDVEGCKNFAPEYTSSDGPLICTLNKYDPGNSTCKGDSGTGVIIVVNDKSYIAGLVSEGGRSNDPTCGTADGYSLFTHVAAQLDFISDATGIASSYYTNA</sequence>
<proteinExistence type="predicted"/>
<gene>
    <name evidence="1" type="ORF">H4S07_005243</name>
</gene>
<evidence type="ECO:0000313" key="2">
    <source>
        <dbReference type="Proteomes" id="UP001140096"/>
    </source>
</evidence>
<keyword evidence="2" id="KW-1185">Reference proteome</keyword>
<comment type="caution">
    <text evidence="1">The sequence shown here is derived from an EMBL/GenBank/DDBJ whole genome shotgun (WGS) entry which is preliminary data.</text>
</comment>
<protein>
    <submittedName>
        <fullName evidence="1">Uncharacterized protein</fullName>
    </submittedName>
</protein>
<organism evidence="1 2">
    <name type="scientific">Coemansia furcata</name>
    <dbReference type="NCBI Taxonomy" id="417177"/>
    <lineage>
        <taxon>Eukaryota</taxon>
        <taxon>Fungi</taxon>
        <taxon>Fungi incertae sedis</taxon>
        <taxon>Zoopagomycota</taxon>
        <taxon>Kickxellomycotina</taxon>
        <taxon>Kickxellomycetes</taxon>
        <taxon>Kickxellales</taxon>
        <taxon>Kickxellaceae</taxon>
        <taxon>Coemansia</taxon>
    </lineage>
</organism>
<name>A0ACC1L3P3_9FUNG</name>
<dbReference type="EMBL" id="JANBUP010002478">
    <property type="protein sequence ID" value="KAJ2800177.1"/>
    <property type="molecule type" value="Genomic_DNA"/>
</dbReference>
<dbReference type="Proteomes" id="UP001140096">
    <property type="component" value="Unassembled WGS sequence"/>
</dbReference>